<dbReference type="InterPro" id="IPR009003">
    <property type="entry name" value="Peptidase_S1_PA"/>
</dbReference>
<dbReference type="Pfam" id="PF13180">
    <property type="entry name" value="PDZ_2"/>
    <property type="match status" value="1"/>
</dbReference>
<dbReference type="InterPro" id="IPR001478">
    <property type="entry name" value="PDZ"/>
</dbReference>
<dbReference type="CDD" id="cd10839">
    <property type="entry name" value="cpPDZ1_DegP-like"/>
    <property type="match status" value="1"/>
</dbReference>
<dbReference type="SMART" id="SM00228">
    <property type="entry name" value="PDZ"/>
    <property type="match status" value="1"/>
</dbReference>
<evidence type="ECO:0000256" key="1">
    <source>
        <dbReference type="ARBA" id="ARBA00022670"/>
    </source>
</evidence>
<feature type="compositionally biased region" description="Polar residues" evidence="6">
    <location>
        <begin position="43"/>
        <end position="59"/>
    </location>
</feature>
<evidence type="ECO:0000256" key="6">
    <source>
        <dbReference type="SAM" id="MobiDB-lite"/>
    </source>
</evidence>
<dbReference type="SUPFAM" id="SSF50156">
    <property type="entry name" value="PDZ domain-like"/>
    <property type="match status" value="1"/>
</dbReference>
<feature type="region of interest" description="Disordered" evidence="6">
    <location>
        <begin position="40"/>
        <end position="61"/>
    </location>
</feature>
<evidence type="ECO:0000313" key="9">
    <source>
        <dbReference type="Proteomes" id="UP001629246"/>
    </source>
</evidence>
<dbReference type="Proteomes" id="UP001629246">
    <property type="component" value="Unassembled WGS sequence"/>
</dbReference>
<name>A0ABW9AE36_9BURK</name>
<evidence type="ECO:0000256" key="4">
    <source>
        <dbReference type="ARBA" id="ARBA00022801"/>
    </source>
</evidence>
<evidence type="ECO:0000259" key="7">
    <source>
        <dbReference type="PROSITE" id="PS50106"/>
    </source>
</evidence>
<dbReference type="InterPro" id="IPR011782">
    <property type="entry name" value="Pept_S1C_Do"/>
</dbReference>
<comment type="caution">
    <text evidence="8">The sequence shown here is derived from an EMBL/GenBank/DDBJ whole genome shotgun (WGS) entry which is preliminary data.</text>
</comment>
<protein>
    <submittedName>
        <fullName evidence="8">Do family serine endopeptidase</fullName>
        <ecNumber evidence="8">3.4.21.107</ecNumber>
    </submittedName>
</protein>
<dbReference type="NCBIfam" id="TIGR02037">
    <property type="entry name" value="degP_htrA_DO"/>
    <property type="match status" value="1"/>
</dbReference>
<organism evidence="8 9">
    <name type="scientific">Herbaspirillum lusitanum</name>
    <dbReference type="NCBI Taxonomy" id="213312"/>
    <lineage>
        <taxon>Bacteria</taxon>
        <taxon>Pseudomonadati</taxon>
        <taxon>Pseudomonadota</taxon>
        <taxon>Betaproteobacteria</taxon>
        <taxon>Burkholderiales</taxon>
        <taxon>Oxalobacteraceae</taxon>
        <taxon>Herbaspirillum</taxon>
    </lineage>
</organism>
<dbReference type="Pfam" id="PF13365">
    <property type="entry name" value="Trypsin_2"/>
    <property type="match status" value="1"/>
</dbReference>
<evidence type="ECO:0000256" key="2">
    <source>
        <dbReference type="ARBA" id="ARBA00022729"/>
    </source>
</evidence>
<dbReference type="SUPFAM" id="SSF50494">
    <property type="entry name" value="Trypsin-like serine proteases"/>
    <property type="match status" value="1"/>
</dbReference>
<dbReference type="EMBL" id="JAQQFM010000009">
    <property type="protein sequence ID" value="MFL9926587.1"/>
    <property type="molecule type" value="Genomic_DNA"/>
</dbReference>
<proteinExistence type="predicted"/>
<dbReference type="PANTHER" id="PTHR43343:SF3">
    <property type="entry name" value="PROTEASE DO-LIKE 8, CHLOROPLASTIC"/>
    <property type="match status" value="1"/>
</dbReference>
<dbReference type="RefSeq" id="WP_408159805.1">
    <property type="nucleotide sequence ID" value="NZ_JAQQFM010000009.1"/>
</dbReference>
<evidence type="ECO:0000313" key="8">
    <source>
        <dbReference type="EMBL" id="MFL9926587.1"/>
    </source>
</evidence>
<dbReference type="Gene3D" id="2.30.42.10">
    <property type="match status" value="1"/>
</dbReference>
<dbReference type="InterPro" id="IPR036034">
    <property type="entry name" value="PDZ_sf"/>
</dbReference>
<keyword evidence="3" id="KW-0677">Repeat</keyword>
<sequence length="393" mass="41802">MRRFWLLFAQTVTVGLAVWFIVATLKPDWTTGNFSSRVRPAASSVQMQEATPDTPTPNSYRHAARQAMPSVVNIFTTTEARPQKSPFQDDPFFRKFFGDQLDDQQDDKQSSLGSGVIVSPQGYILTNNHVVEAADQIEVALADGRKATAKVVGIDPETDLAVIKIELPNLPAITLGHVEQSSVGDVVLAIGNPFGVGQTVTMGIISALGRNHLGINTFENFIQTDAAINPGNSGGALVDTNGNLLGINTAIYSRTGGNLGIGFAIPVTTAKSVMEAIINHGQVVRGWIGVEPQDITPELADSFGLGKKTGAIIAGVLKGGPADGAGMKPGDILISIDDKAVNDTTEMLNVIAQLTPGQNVKMTVLRKSQETKLNIVVGKRPPPKREETDGDEE</sequence>
<keyword evidence="4 8" id="KW-0378">Hydrolase</keyword>
<dbReference type="PANTHER" id="PTHR43343">
    <property type="entry name" value="PEPTIDASE S12"/>
    <property type="match status" value="1"/>
</dbReference>
<accession>A0ABW9AE36</accession>
<evidence type="ECO:0000256" key="5">
    <source>
        <dbReference type="ARBA" id="ARBA00022825"/>
    </source>
</evidence>
<dbReference type="GO" id="GO:0016787">
    <property type="term" value="F:hydrolase activity"/>
    <property type="evidence" value="ECO:0007669"/>
    <property type="project" value="UniProtKB-KW"/>
</dbReference>
<dbReference type="InterPro" id="IPR051201">
    <property type="entry name" value="Chloro_Bact_Ser_Proteases"/>
</dbReference>
<dbReference type="PROSITE" id="PS50106">
    <property type="entry name" value="PDZ"/>
    <property type="match status" value="1"/>
</dbReference>
<dbReference type="PRINTS" id="PR00834">
    <property type="entry name" value="PROTEASES2C"/>
</dbReference>
<dbReference type="EC" id="3.4.21.107" evidence="8"/>
<keyword evidence="9" id="KW-1185">Reference proteome</keyword>
<keyword evidence="5" id="KW-0720">Serine protease</keyword>
<feature type="domain" description="PDZ" evidence="7">
    <location>
        <begin position="303"/>
        <end position="368"/>
    </location>
</feature>
<keyword evidence="1" id="KW-0645">Protease</keyword>
<gene>
    <name evidence="8" type="ORF">PQR62_20090</name>
</gene>
<reference evidence="8 9" key="1">
    <citation type="journal article" date="2024" name="Chem. Sci.">
        <title>Discovery of megapolipeptins by genome mining of a Burkholderiales bacteria collection.</title>
        <authorList>
            <person name="Paulo B.S."/>
            <person name="Recchia M.J.J."/>
            <person name="Lee S."/>
            <person name="Fergusson C.H."/>
            <person name="Romanowski S.B."/>
            <person name="Hernandez A."/>
            <person name="Krull N."/>
            <person name="Liu D.Y."/>
            <person name="Cavanagh H."/>
            <person name="Bos A."/>
            <person name="Gray C.A."/>
            <person name="Murphy B.T."/>
            <person name="Linington R.G."/>
            <person name="Eustaquio A.S."/>
        </authorList>
    </citation>
    <scope>NUCLEOTIDE SEQUENCE [LARGE SCALE GENOMIC DNA]</scope>
    <source>
        <strain evidence="8 9">RL21-008-BIB-A</strain>
    </source>
</reference>
<keyword evidence="2" id="KW-0732">Signal</keyword>
<dbReference type="InterPro" id="IPR001940">
    <property type="entry name" value="Peptidase_S1C"/>
</dbReference>
<evidence type="ECO:0000256" key="3">
    <source>
        <dbReference type="ARBA" id="ARBA00022737"/>
    </source>
</evidence>
<dbReference type="Gene3D" id="2.40.10.120">
    <property type="match status" value="1"/>
</dbReference>